<dbReference type="InterPro" id="IPR049809">
    <property type="entry name" value="YehF/YfeS-like_WGR"/>
</dbReference>
<keyword evidence="2" id="KW-1185">Reference proteome</keyword>
<dbReference type="SUPFAM" id="SSF142921">
    <property type="entry name" value="WGR domain-like"/>
    <property type="match status" value="1"/>
</dbReference>
<dbReference type="Proteomes" id="UP000199603">
    <property type="component" value="Unassembled WGS sequence"/>
</dbReference>
<dbReference type="STRING" id="265719.SAMN04488509_107114"/>
<dbReference type="AlphaFoldDB" id="A0A1G6XSD0"/>
<evidence type="ECO:0000313" key="2">
    <source>
        <dbReference type="Proteomes" id="UP000199603"/>
    </source>
</evidence>
<dbReference type="EMBL" id="FNAG01000007">
    <property type="protein sequence ID" value="SDD80633.1"/>
    <property type="molecule type" value="Genomic_DNA"/>
</dbReference>
<name>A0A1G6XSD0_9GAMM</name>
<proteinExistence type="predicted"/>
<gene>
    <name evidence="1" type="ORF">SAMN04488509_107114</name>
</gene>
<dbReference type="RefSeq" id="WP_091243225.1">
    <property type="nucleotide sequence ID" value="NZ_FNAG01000007.1"/>
</dbReference>
<dbReference type="CDD" id="cd07996">
    <property type="entry name" value="WGR_MMR_like"/>
    <property type="match status" value="1"/>
</dbReference>
<accession>A0A1G6XSD0</accession>
<sequence length="85" mass="9573">MRIFLQQPPAAGEPTRYLKLTLEKDLLGSWWLHRESGQVGGRASTKREVYPGQTEALAAFEAARDAQLKRGFRITFSEGAEAPRR</sequence>
<dbReference type="InterPro" id="IPR036930">
    <property type="entry name" value="WGR_dom_sf"/>
</dbReference>
<reference evidence="1 2" key="1">
    <citation type="submission" date="2016-10" db="EMBL/GenBank/DDBJ databases">
        <authorList>
            <person name="de Groot N.N."/>
        </authorList>
    </citation>
    <scope>NUCLEOTIDE SEQUENCE [LARGE SCALE GENOMIC DNA]</scope>
    <source>
        <strain evidence="1 2">DSM 16957</strain>
    </source>
</reference>
<evidence type="ECO:0000313" key="1">
    <source>
        <dbReference type="EMBL" id="SDD80633.1"/>
    </source>
</evidence>
<protein>
    <recommendedName>
        <fullName evidence="3">WGR domain-containing protein</fullName>
    </recommendedName>
</protein>
<organism evidence="1 2">
    <name type="scientific">Aquimonas voraii</name>
    <dbReference type="NCBI Taxonomy" id="265719"/>
    <lineage>
        <taxon>Bacteria</taxon>
        <taxon>Pseudomonadati</taxon>
        <taxon>Pseudomonadota</taxon>
        <taxon>Gammaproteobacteria</taxon>
        <taxon>Lysobacterales</taxon>
        <taxon>Lysobacteraceae</taxon>
        <taxon>Aquimonas</taxon>
    </lineage>
</organism>
<evidence type="ECO:0008006" key="3">
    <source>
        <dbReference type="Google" id="ProtNLM"/>
    </source>
</evidence>
<dbReference type="OrthoDB" id="5801306at2"/>